<evidence type="ECO:0000256" key="4">
    <source>
        <dbReference type="ARBA" id="ARBA00022827"/>
    </source>
</evidence>
<evidence type="ECO:0000259" key="6">
    <source>
        <dbReference type="Pfam" id="PF00441"/>
    </source>
</evidence>
<comment type="similarity">
    <text evidence="2">Belongs to the acyl-CoA dehydrogenase family.</text>
</comment>
<dbReference type="Pfam" id="PF00441">
    <property type="entry name" value="Acyl-CoA_dh_1"/>
    <property type="match status" value="1"/>
</dbReference>
<dbReference type="SUPFAM" id="SSF47203">
    <property type="entry name" value="Acyl-CoA dehydrogenase C-terminal domain-like"/>
    <property type="match status" value="1"/>
</dbReference>
<organism evidence="8">
    <name type="scientific">Streptomyces sp. NBC_00119</name>
    <dbReference type="NCBI Taxonomy" id="2975659"/>
    <lineage>
        <taxon>Bacteria</taxon>
        <taxon>Bacillati</taxon>
        <taxon>Actinomycetota</taxon>
        <taxon>Actinomycetes</taxon>
        <taxon>Kitasatosporales</taxon>
        <taxon>Streptomycetaceae</taxon>
        <taxon>Streptomyces</taxon>
    </lineage>
</organism>
<keyword evidence="3" id="KW-0285">Flavoprotein</keyword>
<keyword evidence="5" id="KW-0560">Oxidoreductase</keyword>
<proteinExistence type="inferred from homology"/>
<dbReference type="InterPro" id="IPR009075">
    <property type="entry name" value="AcylCo_DH/oxidase_C"/>
</dbReference>
<comment type="cofactor">
    <cofactor evidence="1">
        <name>FAD</name>
        <dbReference type="ChEBI" id="CHEBI:57692"/>
    </cofactor>
</comment>
<evidence type="ECO:0000256" key="1">
    <source>
        <dbReference type="ARBA" id="ARBA00001974"/>
    </source>
</evidence>
<dbReference type="SUPFAM" id="SSF56645">
    <property type="entry name" value="Acyl-CoA dehydrogenase NM domain-like"/>
    <property type="match status" value="1"/>
</dbReference>
<feature type="domain" description="Acyl-CoA dehydrogenase/oxidase C-terminal" evidence="6">
    <location>
        <begin position="211"/>
        <end position="339"/>
    </location>
</feature>
<dbReference type="InterPro" id="IPR037069">
    <property type="entry name" value="AcylCoA_DH/ox_N_sf"/>
</dbReference>
<evidence type="ECO:0000256" key="5">
    <source>
        <dbReference type="ARBA" id="ARBA00023002"/>
    </source>
</evidence>
<name>A0AAU1UGB7_9ACTN</name>
<dbReference type="InterPro" id="IPR036250">
    <property type="entry name" value="AcylCo_DH-like_C"/>
</dbReference>
<accession>A0AAU1UGB7</accession>
<dbReference type="Gene3D" id="1.10.540.10">
    <property type="entry name" value="Acyl-CoA dehydrogenase/oxidase, N-terminal domain"/>
    <property type="match status" value="1"/>
</dbReference>
<dbReference type="Pfam" id="PF02771">
    <property type="entry name" value="Acyl-CoA_dh_N"/>
    <property type="match status" value="1"/>
</dbReference>
<dbReference type="PANTHER" id="PTHR43884:SF20">
    <property type="entry name" value="ACYL-COA DEHYDROGENASE FADE28"/>
    <property type="match status" value="1"/>
</dbReference>
<protein>
    <submittedName>
        <fullName evidence="8">Acyl-CoA/acyl-ACP dehydrogenase</fullName>
    </submittedName>
</protein>
<evidence type="ECO:0000256" key="3">
    <source>
        <dbReference type="ARBA" id="ARBA00022630"/>
    </source>
</evidence>
<evidence type="ECO:0000259" key="7">
    <source>
        <dbReference type="Pfam" id="PF02771"/>
    </source>
</evidence>
<evidence type="ECO:0000313" key="8">
    <source>
        <dbReference type="EMBL" id="WTS15738.1"/>
    </source>
</evidence>
<gene>
    <name evidence="8" type="ORF">OHU69_34650</name>
</gene>
<dbReference type="Gene3D" id="1.20.140.10">
    <property type="entry name" value="Butyryl-CoA Dehydrogenase, subunit A, domain 3"/>
    <property type="match status" value="1"/>
</dbReference>
<dbReference type="GO" id="GO:0003995">
    <property type="term" value="F:acyl-CoA dehydrogenase activity"/>
    <property type="evidence" value="ECO:0007669"/>
    <property type="project" value="TreeGrafter"/>
</dbReference>
<dbReference type="EMBL" id="CP108195">
    <property type="protein sequence ID" value="WTS15738.1"/>
    <property type="molecule type" value="Genomic_DNA"/>
</dbReference>
<sequence length="345" mass="36526">MNFTREQDELRSAVRAVLTRHEGAAAWGPLTEAVGAAGLGVPEEYGGYGGGTVETYVVMEELGRRLSPVPYLASTVLATQALLASGNTRACAELLPELADGTAVGALAWAEDGSWEPEAMNARVRAGRLTGVKEHVLTGPGRPDTLLVLARGEDGLGLFQVELPETEFTPLPTMDQTRPQARVIFDGSPAKILAADGERVLSRVRDLACTALAAEQTGAATRALADTIQYAKDRVQFGRPIGSFQAVKHRIADLHVQLEAARSLALAAAHSDAAPHLAAAAEAACSQAYKQVAGEMIQLHGGIGITWEHEAHRHLKRAHSGGHLFGTPSAHRRRLADRLGLTSVA</sequence>
<dbReference type="PANTHER" id="PTHR43884">
    <property type="entry name" value="ACYL-COA DEHYDROGENASE"/>
    <property type="match status" value="1"/>
</dbReference>
<dbReference type="InterPro" id="IPR013786">
    <property type="entry name" value="AcylCoA_DH/ox_N"/>
</dbReference>
<dbReference type="GO" id="GO:0050660">
    <property type="term" value="F:flavin adenine dinucleotide binding"/>
    <property type="evidence" value="ECO:0007669"/>
    <property type="project" value="InterPro"/>
</dbReference>
<dbReference type="AlphaFoldDB" id="A0AAU1UGB7"/>
<dbReference type="InterPro" id="IPR009100">
    <property type="entry name" value="AcylCoA_DH/oxidase_NM_dom_sf"/>
</dbReference>
<feature type="domain" description="Acyl-CoA dehydrogenase/oxidase N-terminal" evidence="7">
    <location>
        <begin position="25"/>
        <end position="101"/>
    </location>
</feature>
<keyword evidence="4" id="KW-0274">FAD</keyword>
<evidence type="ECO:0000256" key="2">
    <source>
        <dbReference type="ARBA" id="ARBA00009347"/>
    </source>
</evidence>
<reference evidence="8" key="1">
    <citation type="submission" date="2022-10" db="EMBL/GenBank/DDBJ databases">
        <title>The complete genomes of actinobacterial strains from the NBC collection.</title>
        <authorList>
            <person name="Joergensen T.S."/>
            <person name="Alvarez Arevalo M."/>
            <person name="Sterndorff E.B."/>
            <person name="Faurdal D."/>
            <person name="Vuksanovic O."/>
            <person name="Mourched A.-S."/>
            <person name="Charusanti P."/>
            <person name="Shaw S."/>
            <person name="Blin K."/>
            <person name="Weber T."/>
        </authorList>
    </citation>
    <scope>NUCLEOTIDE SEQUENCE</scope>
    <source>
        <strain evidence="8">NBC_00119</strain>
    </source>
</reference>